<protein>
    <submittedName>
        <fullName evidence="2">Uncharacterized protein</fullName>
    </submittedName>
</protein>
<evidence type="ECO:0000313" key="3">
    <source>
        <dbReference type="Proteomes" id="UP000006403"/>
    </source>
</evidence>
<name>J6JT72_ENTFC</name>
<organism evidence="2 3">
    <name type="scientific">Enterococcus faecium 505</name>
    <dbReference type="NCBI Taxonomy" id="1134806"/>
    <lineage>
        <taxon>Bacteria</taxon>
        <taxon>Bacillati</taxon>
        <taxon>Bacillota</taxon>
        <taxon>Bacilli</taxon>
        <taxon>Lactobacillales</taxon>
        <taxon>Enterococcaceae</taxon>
        <taxon>Enterococcus</taxon>
    </lineage>
</organism>
<evidence type="ECO:0000313" key="2">
    <source>
        <dbReference type="EMBL" id="EJY43403.1"/>
    </source>
</evidence>
<dbReference type="Proteomes" id="UP000006403">
    <property type="component" value="Unassembled WGS sequence"/>
</dbReference>
<dbReference type="AlphaFoldDB" id="J6JT72"/>
<feature type="region of interest" description="Disordered" evidence="1">
    <location>
        <begin position="17"/>
        <end position="39"/>
    </location>
</feature>
<accession>J6JT72</accession>
<feature type="compositionally biased region" description="Low complexity" evidence="1">
    <location>
        <begin position="17"/>
        <end position="32"/>
    </location>
</feature>
<dbReference type="HOGENOM" id="CLU_3309340_0_0_9"/>
<dbReference type="EMBL" id="AMBL01000082">
    <property type="protein sequence ID" value="EJY43403.1"/>
    <property type="molecule type" value="Genomic_DNA"/>
</dbReference>
<gene>
    <name evidence="2" type="ORF">HMPREF1348_02478</name>
</gene>
<reference evidence="2 3" key="1">
    <citation type="submission" date="2012-04" db="EMBL/GenBank/DDBJ databases">
        <authorList>
            <person name="Weinstock G."/>
            <person name="Sodergren E."/>
            <person name="Lobos E.A."/>
            <person name="Fulton L."/>
            <person name="Fulton R."/>
            <person name="Courtney L."/>
            <person name="Fronick C."/>
            <person name="O'Laughlin M."/>
            <person name="Godfrey J."/>
            <person name="Wilson R.M."/>
            <person name="Miner T."/>
            <person name="Farmer C."/>
            <person name="Delehaunty K."/>
            <person name="Cordes M."/>
            <person name="Minx P."/>
            <person name="Tomlinson C."/>
            <person name="Chen J."/>
            <person name="Wollam A."/>
            <person name="Pepin K.H."/>
            <person name="Bhonagiri V."/>
            <person name="Zhang X."/>
            <person name="Suruliraj S."/>
            <person name="Warren W."/>
            <person name="Mitreva M."/>
            <person name="Mardis E.R."/>
            <person name="Wilson R.K."/>
        </authorList>
    </citation>
    <scope>NUCLEOTIDE SEQUENCE [LARGE SCALE GENOMIC DNA]</scope>
    <source>
        <strain evidence="2 3">505</strain>
    </source>
</reference>
<comment type="caution">
    <text evidence="2">The sequence shown here is derived from an EMBL/GenBank/DDBJ whole genome shotgun (WGS) entry which is preliminary data.</text>
</comment>
<sequence length="39" mass="4197">MFVYLKVVLLITPCLKSSSSLSHSSPSIHHGSIQNNIAS</sequence>
<proteinExistence type="predicted"/>
<evidence type="ECO:0000256" key="1">
    <source>
        <dbReference type="SAM" id="MobiDB-lite"/>
    </source>
</evidence>